<sequence length="59" mass="6859">MADQNDRRVTIVHCEALRGRFKSAKELGYRLRLICVIKIEVTEAKAFECRDTAFQDDVE</sequence>
<gene>
    <name evidence="1" type="ORF">CLH62_11305</name>
</gene>
<dbReference type="Proteomes" id="UP000229044">
    <property type="component" value="Unassembled WGS sequence"/>
</dbReference>
<evidence type="ECO:0000313" key="1">
    <source>
        <dbReference type="EMBL" id="PHQ24939.1"/>
    </source>
</evidence>
<name>A0A2G1VEI6_9GAMM</name>
<reference evidence="1 2" key="1">
    <citation type="submission" date="2017-09" db="EMBL/GenBank/DDBJ databases">
        <title>The draft genome sequences of Marinobacter guineae M3B.</title>
        <authorList>
            <person name="Cao J."/>
        </authorList>
    </citation>
    <scope>NUCLEOTIDE SEQUENCE [LARGE SCALE GENOMIC DNA]</scope>
    <source>
        <strain evidence="1 2">M3B</strain>
    </source>
</reference>
<dbReference type="EMBL" id="NTFI01000003">
    <property type="protein sequence ID" value="PHQ24939.1"/>
    <property type="molecule type" value="Genomic_DNA"/>
</dbReference>
<organism evidence="1 2">
    <name type="scientific">Marinobacter guineae</name>
    <dbReference type="NCBI Taxonomy" id="432303"/>
    <lineage>
        <taxon>Bacteria</taxon>
        <taxon>Pseudomonadati</taxon>
        <taxon>Pseudomonadota</taxon>
        <taxon>Gammaproteobacteria</taxon>
        <taxon>Pseudomonadales</taxon>
        <taxon>Marinobacteraceae</taxon>
        <taxon>Marinobacter</taxon>
    </lineage>
</organism>
<protein>
    <submittedName>
        <fullName evidence="1">Uncharacterized protein</fullName>
    </submittedName>
</protein>
<keyword evidence="2" id="KW-1185">Reference proteome</keyword>
<dbReference type="AlphaFoldDB" id="A0A2G1VEI6"/>
<proteinExistence type="predicted"/>
<accession>A0A2G1VEI6</accession>
<comment type="caution">
    <text evidence="1">The sequence shown here is derived from an EMBL/GenBank/DDBJ whole genome shotgun (WGS) entry which is preliminary data.</text>
</comment>
<evidence type="ECO:0000313" key="2">
    <source>
        <dbReference type="Proteomes" id="UP000229044"/>
    </source>
</evidence>